<dbReference type="EnsemblMetazoa" id="G24681.3">
    <property type="protein sequence ID" value="G24681.3:cds"/>
    <property type="gene ID" value="G24681"/>
</dbReference>
<name>A0A8W8KQX2_MAGGI</name>
<dbReference type="Proteomes" id="UP000005408">
    <property type="component" value="Unassembled WGS sequence"/>
</dbReference>
<reference evidence="1" key="1">
    <citation type="submission" date="2022-08" db="UniProtKB">
        <authorList>
            <consortium name="EnsemblMetazoa"/>
        </authorList>
    </citation>
    <scope>IDENTIFICATION</scope>
    <source>
        <strain evidence="1">05x7-T-G4-1.051#20</strain>
    </source>
</reference>
<sequence length="362" mass="41538">MDGGTGLRSSSNSAVFDGDIPTQTSNWNCTVFPKLHIESIADVFSPYVVFSSYADFLENQKIKRSKIIATMNEHVLEKWELQDCYMYAIEHILDLDYEHIDHVPVHRVKELYKYTQSQALDEPSLEEWQKYFAERNLEDGGSTSKQKWQWMHEKISDFLWQLLYLVNKRQIPEPEELTEGMFQDLFIRFARIFGLNLIGVPSVGQYSFDLYNKEISSVPDALLMDPLKGNSIFGIVKVKNYYSKESDSQTQRNLERGTTVHNQDQRVDSRLKGQLVGDILAVLKNSMFGPTGIFGLIVQATEVTIVAFATEDNYLECIKNGKFPNRDCATVKYSEKCNVLTKRGRLELVKAFLGMADLMECL</sequence>
<dbReference type="AlphaFoldDB" id="A0A8W8KQX2"/>
<organism evidence="1 2">
    <name type="scientific">Magallana gigas</name>
    <name type="common">Pacific oyster</name>
    <name type="synonym">Crassostrea gigas</name>
    <dbReference type="NCBI Taxonomy" id="29159"/>
    <lineage>
        <taxon>Eukaryota</taxon>
        <taxon>Metazoa</taxon>
        <taxon>Spiralia</taxon>
        <taxon>Lophotrochozoa</taxon>
        <taxon>Mollusca</taxon>
        <taxon>Bivalvia</taxon>
        <taxon>Autobranchia</taxon>
        <taxon>Pteriomorphia</taxon>
        <taxon>Ostreida</taxon>
        <taxon>Ostreoidea</taxon>
        <taxon>Ostreidae</taxon>
        <taxon>Magallana</taxon>
    </lineage>
</organism>
<dbReference type="EnsemblMetazoa" id="G24681.4">
    <property type="protein sequence ID" value="G24681.4:cds"/>
    <property type="gene ID" value="G24681"/>
</dbReference>
<dbReference type="OrthoDB" id="6146887at2759"/>
<accession>A0A8W8KQX2</accession>
<evidence type="ECO:0000313" key="2">
    <source>
        <dbReference type="Proteomes" id="UP000005408"/>
    </source>
</evidence>
<proteinExistence type="predicted"/>
<dbReference type="EnsemblMetazoa" id="G24681.1">
    <property type="protein sequence ID" value="G24681.1:cds"/>
    <property type="gene ID" value="G24681"/>
</dbReference>
<evidence type="ECO:0000313" key="1">
    <source>
        <dbReference type="EnsemblMetazoa" id="G24681.4:cds"/>
    </source>
</evidence>
<protein>
    <submittedName>
        <fullName evidence="1">Uncharacterized protein</fullName>
    </submittedName>
</protein>
<dbReference type="OMA" id="MADLMEC"/>
<keyword evidence="2" id="KW-1185">Reference proteome</keyword>